<dbReference type="Proteomes" id="UP000760480">
    <property type="component" value="Unassembled WGS sequence"/>
</dbReference>
<dbReference type="SUPFAM" id="SSF53448">
    <property type="entry name" value="Nucleotide-diphospho-sugar transferases"/>
    <property type="match status" value="1"/>
</dbReference>
<dbReference type="InterPro" id="IPR001173">
    <property type="entry name" value="Glyco_trans_2-like"/>
</dbReference>
<evidence type="ECO:0000259" key="4">
    <source>
        <dbReference type="Pfam" id="PF00535"/>
    </source>
</evidence>
<sequence length="191" mass="20915">MNLPPIIGLILNYRDAVRTDRCIRSLLNDGMAHVLIWDNSEDEGISANTLRKLLDSEDRVTIEISPVNLGFAAGVNHGLTWITTRFSGSWALLINNDAVLLPGGSFTLCQVLSKTPVAVIAYPTIDHGGRLIGTAYYQRHLGLITTTPLPASVPHASGCCLLIAPERMSSPLFDEDFFHVRRGCRTRLSFG</sequence>
<comment type="similarity">
    <text evidence="1">Belongs to the glycosyltransferase 2 family.</text>
</comment>
<dbReference type="InterPro" id="IPR029044">
    <property type="entry name" value="Nucleotide-diphossugar_trans"/>
</dbReference>
<evidence type="ECO:0000256" key="3">
    <source>
        <dbReference type="ARBA" id="ARBA00022679"/>
    </source>
</evidence>
<evidence type="ECO:0000256" key="1">
    <source>
        <dbReference type="ARBA" id="ARBA00006739"/>
    </source>
</evidence>
<comment type="caution">
    <text evidence="5">The sequence shown here is derived from an EMBL/GenBank/DDBJ whole genome shotgun (WGS) entry which is preliminary data.</text>
</comment>
<organism evidence="5 6">
    <name type="scientific">Candidatus Competibacter phosphatis</name>
    <dbReference type="NCBI Taxonomy" id="221280"/>
    <lineage>
        <taxon>Bacteria</taxon>
        <taxon>Pseudomonadati</taxon>
        <taxon>Pseudomonadota</taxon>
        <taxon>Gammaproteobacteria</taxon>
        <taxon>Candidatus Competibacteraceae</taxon>
        <taxon>Candidatus Competibacter</taxon>
    </lineage>
</organism>
<dbReference type="Gene3D" id="3.90.550.10">
    <property type="entry name" value="Spore Coat Polysaccharide Biosynthesis Protein SpsA, Chain A"/>
    <property type="match status" value="1"/>
</dbReference>
<dbReference type="Pfam" id="PF00535">
    <property type="entry name" value="Glycos_transf_2"/>
    <property type="match status" value="1"/>
</dbReference>
<evidence type="ECO:0000313" key="6">
    <source>
        <dbReference type="Proteomes" id="UP000760480"/>
    </source>
</evidence>
<reference evidence="5 6" key="1">
    <citation type="submission" date="2019-03" db="EMBL/GenBank/DDBJ databases">
        <title>Metabolic reconstructions from genomes of highly enriched 'Candidatus Accumulibacter' and 'Candidatus Competibacter' bioreactor populations.</title>
        <authorList>
            <person name="Annavajhala M.K."/>
            <person name="Welles L."/>
            <person name="Abbas B."/>
            <person name="Sorokin D."/>
            <person name="Park H."/>
            <person name="Van Loosdrecht M."/>
            <person name="Chandran K."/>
        </authorList>
    </citation>
    <scope>NUCLEOTIDE SEQUENCE [LARGE SCALE GENOMIC DNA]</scope>
    <source>
        <strain evidence="5 6">SBR_G</strain>
    </source>
</reference>
<protein>
    <submittedName>
        <fullName evidence="5">Glycosyltransferase family 2 protein</fullName>
    </submittedName>
</protein>
<dbReference type="EMBL" id="SPMZ01000002">
    <property type="protein sequence ID" value="NMQ17819.1"/>
    <property type="molecule type" value="Genomic_DNA"/>
</dbReference>
<proteinExistence type="inferred from homology"/>
<keyword evidence="2" id="KW-0328">Glycosyltransferase</keyword>
<gene>
    <name evidence="5" type="ORF">E4P82_00525</name>
</gene>
<evidence type="ECO:0000313" key="5">
    <source>
        <dbReference type="EMBL" id="NMQ17819.1"/>
    </source>
</evidence>
<accession>A0ABX1TI85</accession>
<dbReference type="PANTHER" id="PTHR43179:SF12">
    <property type="entry name" value="GALACTOFURANOSYLTRANSFERASE GLFT2"/>
    <property type="match status" value="1"/>
</dbReference>
<keyword evidence="3" id="KW-0808">Transferase</keyword>
<dbReference type="PANTHER" id="PTHR43179">
    <property type="entry name" value="RHAMNOSYLTRANSFERASE WBBL"/>
    <property type="match status" value="1"/>
</dbReference>
<evidence type="ECO:0000256" key="2">
    <source>
        <dbReference type="ARBA" id="ARBA00022676"/>
    </source>
</evidence>
<dbReference type="RefSeq" id="WP_169247072.1">
    <property type="nucleotide sequence ID" value="NZ_SPMZ01000002.1"/>
</dbReference>
<keyword evidence="6" id="KW-1185">Reference proteome</keyword>
<name>A0ABX1TI85_9GAMM</name>
<feature type="domain" description="Glycosyltransferase 2-like" evidence="4">
    <location>
        <begin position="13"/>
        <end position="160"/>
    </location>
</feature>